<dbReference type="GO" id="GO:0005886">
    <property type="term" value="C:plasma membrane"/>
    <property type="evidence" value="ECO:0007669"/>
    <property type="project" value="UniProtKB-SubCell"/>
</dbReference>
<dbReference type="Pfam" id="PF01544">
    <property type="entry name" value="CorA"/>
    <property type="match status" value="1"/>
</dbReference>
<keyword evidence="7" id="KW-0862">Zinc</keyword>
<feature type="transmembrane region" description="Helical" evidence="11">
    <location>
        <begin position="309"/>
        <end position="329"/>
    </location>
</feature>
<evidence type="ECO:0000256" key="4">
    <source>
        <dbReference type="ARBA" id="ARBA00022475"/>
    </source>
</evidence>
<sequence length="335" mass="37067">MTNTAKPPNERAMQNGLVGGGAVLIFDGNGGMKRHEPGEDHPVVPGNGFKLVVGNSKAPEFKLWLKGELGEFNTGLVTAPSSRSRCSVLDDRALVVLRVVRPGAAPHDVGRQFLTIWIEKSRVIIASELNILDFLGLSKVEQAEYAPTTPADLIARLALRATDRLEPLIEMLGDRLDEVEESLITQKTERAQDNLEQLRRTLISFRRLVWPQRDALSTLEVEDLSFFSDRDRMRLREAAMRTARIGDELQALSERAVLVHEEIIDDRAEQMNKAMLVLAAVTVIFSPLTLLTGLLGMNVSGIPFAENSAAFWAVCVLVVVLGLGALGLMRKRRWL</sequence>
<dbReference type="PANTHER" id="PTHR46494:SF3">
    <property type="entry name" value="ZINC TRANSPORT PROTEIN ZNTB"/>
    <property type="match status" value="1"/>
</dbReference>
<evidence type="ECO:0000256" key="5">
    <source>
        <dbReference type="ARBA" id="ARBA00022519"/>
    </source>
</evidence>
<dbReference type="Gene3D" id="1.20.58.340">
    <property type="entry name" value="Magnesium transport protein CorA, transmembrane region"/>
    <property type="match status" value="2"/>
</dbReference>
<comment type="subcellular location">
    <subcellularLocation>
        <location evidence="1">Cell membrane</location>
        <topology evidence="1">Multi-pass membrane protein</topology>
    </subcellularLocation>
</comment>
<protein>
    <recommendedName>
        <fullName evidence="14">Zinc transporter ZntB</fullName>
    </recommendedName>
</protein>
<dbReference type="SUPFAM" id="SSF143865">
    <property type="entry name" value="CorA soluble domain-like"/>
    <property type="match status" value="1"/>
</dbReference>
<keyword evidence="3" id="KW-0813">Transport</keyword>
<keyword evidence="10 11" id="KW-0472">Membrane</keyword>
<evidence type="ECO:0008006" key="14">
    <source>
        <dbReference type="Google" id="ProtNLM"/>
    </source>
</evidence>
<comment type="similarity">
    <text evidence="2">Belongs to the CorA metal ion transporter (MIT) (TC 1.A.35) family.</text>
</comment>
<keyword evidence="4" id="KW-1003">Cell membrane</keyword>
<evidence type="ECO:0000256" key="11">
    <source>
        <dbReference type="SAM" id="Phobius"/>
    </source>
</evidence>
<dbReference type="GO" id="GO:0015095">
    <property type="term" value="F:magnesium ion transmembrane transporter activity"/>
    <property type="evidence" value="ECO:0007669"/>
    <property type="project" value="TreeGrafter"/>
</dbReference>
<evidence type="ECO:0000256" key="6">
    <source>
        <dbReference type="ARBA" id="ARBA00022692"/>
    </source>
</evidence>
<dbReference type="InterPro" id="IPR045861">
    <property type="entry name" value="CorA_cytoplasmic_dom"/>
</dbReference>
<evidence type="ECO:0000256" key="7">
    <source>
        <dbReference type="ARBA" id="ARBA00022833"/>
    </source>
</evidence>
<dbReference type="InterPro" id="IPR045863">
    <property type="entry name" value="CorA_TM1_TM2"/>
</dbReference>
<keyword evidence="6 11" id="KW-0812">Transmembrane</keyword>
<evidence type="ECO:0000256" key="1">
    <source>
        <dbReference type="ARBA" id="ARBA00004651"/>
    </source>
</evidence>
<accession>A0A9Q4ALQ0</accession>
<evidence type="ECO:0000256" key="2">
    <source>
        <dbReference type="ARBA" id="ARBA00009765"/>
    </source>
</evidence>
<keyword evidence="13" id="KW-1185">Reference proteome</keyword>
<reference evidence="12" key="1">
    <citation type="submission" date="2022-06" db="EMBL/GenBank/DDBJ databases">
        <title>Devosia sp. XJ19-45 genome assembly.</title>
        <authorList>
            <person name="Li B."/>
            <person name="Cai M."/>
            <person name="Nie G."/>
            <person name="Li W."/>
        </authorList>
    </citation>
    <scope>NUCLEOTIDE SEQUENCE</scope>
    <source>
        <strain evidence="12">XJ19-45</strain>
    </source>
</reference>
<keyword evidence="8 11" id="KW-1133">Transmembrane helix</keyword>
<evidence type="ECO:0000313" key="12">
    <source>
        <dbReference type="EMBL" id="MCP8885995.1"/>
    </source>
</evidence>
<dbReference type="AlphaFoldDB" id="A0A9Q4ALQ0"/>
<evidence type="ECO:0000256" key="8">
    <source>
        <dbReference type="ARBA" id="ARBA00022989"/>
    </source>
</evidence>
<evidence type="ECO:0000256" key="10">
    <source>
        <dbReference type="ARBA" id="ARBA00023136"/>
    </source>
</evidence>
<proteinExistence type="inferred from homology"/>
<evidence type="ECO:0000313" key="13">
    <source>
        <dbReference type="Proteomes" id="UP001060275"/>
    </source>
</evidence>
<keyword evidence="5" id="KW-0997">Cell inner membrane</keyword>
<dbReference type="Gene3D" id="3.30.460.20">
    <property type="entry name" value="CorA soluble domain-like"/>
    <property type="match status" value="1"/>
</dbReference>
<dbReference type="EMBL" id="JAMWDU010000001">
    <property type="protein sequence ID" value="MCP8885995.1"/>
    <property type="molecule type" value="Genomic_DNA"/>
</dbReference>
<dbReference type="PANTHER" id="PTHR46494">
    <property type="entry name" value="CORA FAMILY METAL ION TRANSPORTER (EUROFUNG)"/>
    <property type="match status" value="1"/>
</dbReference>
<organism evidence="12 13">
    <name type="scientific">Devosia ureilytica</name>
    <dbReference type="NCBI Taxonomy" id="2952754"/>
    <lineage>
        <taxon>Bacteria</taxon>
        <taxon>Pseudomonadati</taxon>
        <taxon>Pseudomonadota</taxon>
        <taxon>Alphaproteobacteria</taxon>
        <taxon>Hyphomicrobiales</taxon>
        <taxon>Devosiaceae</taxon>
        <taxon>Devosia</taxon>
    </lineage>
</organism>
<gene>
    <name evidence="12" type="ORF">NF348_02635</name>
</gene>
<dbReference type="GO" id="GO:0000287">
    <property type="term" value="F:magnesium ion binding"/>
    <property type="evidence" value="ECO:0007669"/>
    <property type="project" value="TreeGrafter"/>
</dbReference>
<dbReference type="RefSeq" id="WP_254672813.1">
    <property type="nucleotide sequence ID" value="NZ_JAMWDU010000001.1"/>
</dbReference>
<dbReference type="Proteomes" id="UP001060275">
    <property type="component" value="Unassembled WGS sequence"/>
</dbReference>
<dbReference type="SUPFAM" id="SSF144083">
    <property type="entry name" value="Magnesium transport protein CorA, transmembrane region"/>
    <property type="match status" value="1"/>
</dbReference>
<comment type="caution">
    <text evidence="12">The sequence shown here is derived from an EMBL/GenBank/DDBJ whole genome shotgun (WGS) entry which is preliminary data.</text>
</comment>
<name>A0A9Q4ALQ0_9HYPH</name>
<keyword evidence="9" id="KW-0406">Ion transport</keyword>
<dbReference type="GO" id="GO:0015087">
    <property type="term" value="F:cobalt ion transmembrane transporter activity"/>
    <property type="evidence" value="ECO:0007669"/>
    <property type="project" value="TreeGrafter"/>
</dbReference>
<dbReference type="GO" id="GO:0050897">
    <property type="term" value="F:cobalt ion binding"/>
    <property type="evidence" value="ECO:0007669"/>
    <property type="project" value="TreeGrafter"/>
</dbReference>
<dbReference type="InterPro" id="IPR002523">
    <property type="entry name" value="MgTranspt_CorA/ZnTranspt_ZntB"/>
</dbReference>
<evidence type="ECO:0000256" key="9">
    <source>
        <dbReference type="ARBA" id="ARBA00023065"/>
    </source>
</evidence>
<evidence type="ECO:0000256" key="3">
    <source>
        <dbReference type="ARBA" id="ARBA00022448"/>
    </source>
</evidence>
<feature type="transmembrane region" description="Helical" evidence="11">
    <location>
        <begin position="276"/>
        <end position="297"/>
    </location>
</feature>